<dbReference type="InterPro" id="IPR051163">
    <property type="entry name" value="Sodium:Solute_Symporter_SSF"/>
</dbReference>
<dbReference type="NCBIfam" id="TIGR00813">
    <property type="entry name" value="sss"/>
    <property type="match status" value="1"/>
</dbReference>
<keyword evidence="14" id="KW-1185">Reference proteome</keyword>
<evidence type="ECO:0000256" key="4">
    <source>
        <dbReference type="ARBA" id="ARBA00022475"/>
    </source>
</evidence>
<name>A0A9Q1H7X5_HOLLE</name>
<evidence type="ECO:0000313" key="13">
    <source>
        <dbReference type="EMBL" id="KAJ8035820.1"/>
    </source>
</evidence>
<evidence type="ECO:0000256" key="9">
    <source>
        <dbReference type="ARBA" id="ARBA00023136"/>
    </source>
</evidence>
<feature type="transmembrane region" description="Helical" evidence="12">
    <location>
        <begin position="56"/>
        <end position="75"/>
    </location>
</feature>
<dbReference type="GO" id="GO:0005886">
    <property type="term" value="C:plasma membrane"/>
    <property type="evidence" value="ECO:0007669"/>
    <property type="project" value="UniProtKB-SubCell"/>
</dbReference>
<gene>
    <name evidence="13" type="ORF">HOLleu_19612</name>
</gene>
<feature type="transmembrane region" description="Helical" evidence="12">
    <location>
        <begin position="131"/>
        <end position="156"/>
    </location>
</feature>
<sequence>MANDTSSMYNLSIVDYIVLFAMLVLSASTGVYHALFSSGKQRTTHEYLLGNRQLGAFPVGVSVFISVISAVTFIGTPAEVYVNGPTFWLTVPSLLIVGLVITRTYIPVFYRLQVTSIYEYLEKRFNKTVRMIAVVISLLFGFIYMSFVIYAPALAISSITDLSLDVSILIMGLVCTFYSTLGGIKAVIWADVLQVASIMVIGLILVLILGCVQVGGVDEVIKRLQEGNRDDFVDFRGNLTIRHSFWAIMIGGVFQAVYTSGVNQLVVQRNLSCKTERQAGISAWIGVVGVGLTRLLACACGLVMFAYYAECDPQTAGRIEDRDQTMALFIVDLVRGVGADSYGVSGLILSAVFSASLSTVSSGVNSVAANISEDLIKPHFKYRETCLTWTTKVIAACCGLITIGLAYIAPLISSDLLESVLAFVGILSGPLLGVFSLGMFIPWSNSKGAIIGLFFGALLGYWFLFSSFIFSSSLTDQLDFINSNCTVGDTMTSAAPTTSAASTTSPPEDSVPDWLIYLASISYMYFGCFTCLLTVSVGAISSLLTGPMDPASLDPDLFCPLVKSFCCCLPDRCTSWCCSSVGRNFDPKSGYVNDAFEVEANGQVETPIPRELYLNETTIDTRF</sequence>
<keyword evidence="6 12" id="KW-1133">Transmembrane helix</keyword>
<evidence type="ECO:0000256" key="10">
    <source>
        <dbReference type="ARBA" id="ARBA00023201"/>
    </source>
</evidence>
<dbReference type="PANTHER" id="PTHR42985:SF40">
    <property type="entry name" value="LD47995P-RELATED"/>
    <property type="match status" value="1"/>
</dbReference>
<comment type="similarity">
    <text evidence="2 11">Belongs to the sodium:solute symporter (SSF) (TC 2.A.21) family.</text>
</comment>
<feature type="transmembrane region" description="Helical" evidence="12">
    <location>
        <begin position="168"/>
        <end position="188"/>
    </location>
</feature>
<protein>
    <submittedName>
        <fullName evidence="13">Sodium-coupled monocarboxylate transporter 1</fullName>
    </submittedName>
</protein>
<comment type="subcellular location">
    <subcellularLocation>
        <location evidence="1">Cell membrane</location>
        <topology evidence="1">Multi-pass membrane protein</topology>
    </subcellularLocation>
</comment>
<dbReference type="EMBL" id="JAIZAY010000009">
    <property type="protein sequence ID" value="KAJ8035820.1"/>
    <property type="molecule type" value="Genomic_DNA"/>
</dbReference>
<proteinExistence type="inferred from homology"/>
<evidence type="ECO:0000256" key="12">
    <source>
        <dbReference type="SAM" id="Phobius"/>
    </source>
</evidence>
<dbReference type="InterPro" id="IPR038377">
    <property type="entry name" value="Na/Glc_symporter_sf"/>
</dbReference>
<keyword evidence="8" id="KW-0406">Ion transport</keyword>
<feature type="transmembrane region" description="Helical" evidence="12">
    <location>
        <begin position="195"/>
        <end position="215"/>
    </location>
</feature>
<feature type="transmembrane region" description="Helical" evidence="12">
    <location>
        <begin position="245"/>
        <end position="267"/>
    </location>
</feature>
<dbReference type="AlphaFoldDB" id="A0A9Q1H7X5"/>
<feature type="transmembrane region" description="Helical" evidence="12">
    <location>
        <begin position="514"/>
        <end position="540"/>
    </location>
</feature>
<keyword evidence="3" id="KW-0813">Transport</keyword>
<reference evidence="13" key="1">
    <citation type="submission" date="2021-10" db="EMBL/GenBank/DDBJ databases">
        <title>Tropical sea cucumber genome reveals ecological adaptation and Cuvierian tubules defense mechanism.</title>
        <authorList>
            <person name="Chen T."/>
        </authorList>
    </citation>
    <scope>NUCLEOTIDE SEQUENCE</scope>
    <source>
        <strain evidence="13">Nanhai2018</strain>
        <tissue evidence="13">Muscle</tissue>
    </source>
</reference>
<evidence type="ECO:0000313" key="14">
    <source>
        <dbReference type="Proteomes" id="UP001152320"/>
    </source>
</evidence>
<feature type="transmembrane region" description="Helical" evidence="12">
    <location>
        <begin position="448"/>
        <end position="470"/>
    </location>
</feature>
<evidence type="ECO:0000256" key="1">
    <source>
        <dbReference type="ARBA" id="ARBA00004651"/>
    </source>
</evidence>
<feature type="transmembrane region" description="Helical" evidence="12">
    <location>
        <begin position="16"/>
        <end position="35"/>
    </location>
</feature>
<evidence type="ECO:0000256" key="6">
    <source>
        <dbReference type="ARBA" id="ARBA00022989"/>
    </source>
</evidence>
<feature type="transmembrane region" description="Helical" evidence="12">
    <location>
        <begin position="347"/>
        <end position="368"/>
    </location>
</feature>
<evidence type="ECO:0000256" key="5">
    <source>
        <dbReference type="ARBA" id="ARBA00022692"/>
    </source>
</evidence>
<evidence type="ECO:0000256" key="11">
    <source>
        <dbReference type="RuleBase" id="RU362091"/>
    </source>
</evidence>
<evidence type="ECO:0000256" key="8">
    <source>
        <dbReference type="ARBA" id="ARBA00023065"/>
    </source>
</evidence>
<accession>A0A9Q1H7X5</accession>
<keyword evidence="7" id="KW-0915">Sodium</keyword>
<keyword evidence="4" id="KW-1003">Cell membrane</keyword>
<evidence type="ECO:0000256" key="7">
    <source>
        <dbReference type="ARBA" id="ARBA00023053"/>
    </source>
</evidence>
<keyword evidence="10" id="KW-0739">Sodium transport</keyword>
<dbReference type="Proteomes" id="UP001152320">
    <property type="component" value="Chromosome 9"/>
</dbReference>
<comment type="caution">
    <text evidence="13">The sequence shown here is derived from an EMBL/GenBank/DDBJ whole genome shotgun (WGS) entry which is preliminary data.</text>
</comment>
<dbReference type="GO" id="GO:0006814">
    <property type="term" value="P:sodium ion transport"/>
    <property type="evidence" value="ECO:0007669"/>
    <property type="project" value="UniProtKB-KW"/>
</dbReference>
<dbReference type="PANTHER" id="PTHR42985">
    <property type="entry name" value="SODIUM-COUPLED MONOCARBOXYLATE TRANSPORTER"/>
    <property type="match status" value="1"/>
</dbReference>
<dbReference type="OrthoDB" id="6132759at2759"/>
<feature type="transmembrane region" description="Helical" evidence="12">
    <location>
        <begin position="389"/>
        <end position="408"/>
    </location>
</feature>
<dbReference type="CDD" id="cd11492">
    <property type="entry name" value="SLC5sbd_NIS-SMVT"/>
    <property type="match status" value="1"/>
</dbReference>
<organism evidence="13 14">
    <name type="scientific">Holothuria leucospilota</name>
    <name type="common">Black long sea cucumber</name>
    <name type="synonym">Mertensiothuria leucospilota</name>
    <dbReference type="NCBI Taxonomy" id="206669"/>
    <lineage>
        <taxon>Eukaryota</taxon>
        <taxon>Metazoa</taxon>
        <taxon>Echinodermata</taxon>
        <taxon>Eleutherozoa</taxon>
        <taxon>Echinozoa</taxon>
        <taxon>Holothuroidea</taxon>
        <taxon>Aspidochirotacea</taxon>
        <taxon>Aspidochirotida</taxon>
        <taxon>Holothuriidae</taxon>
        <taxon>Holothuria</taxon>
    </lineage>
</organism>
<feature type="transmembrane region" description="Helical" evidence="12">
    <location>
        <begin position="87"/>
        <end position="110"/>
    </location>
</feature>
<feature type="transmembrane region" description="Helical" evidence="12">
    <location>
        <begin position="420"/>
        <end position="441"/>
    </location>
</feature>
<dbReference type="PROSITE" id="PS50283">
    <property type="entry name" value="NA_SOLUT_SYMP_3"/>
    <property type="match status" value="1"/>
</dbReference>
<dbReference type="Gene3D" id="1.20.1730.10">
    <property type="entry name" value="Sodium/glucose cotransporter"/>
    <property type="match status" value="1"/>
</dbReference>
<dbReference type="GO" id="GO:0015293">
    <property type="term" value="F:symporter activity"/>
    <property type="evidence" value="ECO:0007669"/>
    <property type="project" value="TreeGrafter"/>
</dbReference>
<evidence type="ECO:0000256" key="2">
    <source>
        <dbReference type="ARBA" id="ARBA00006434"/>
    </source>
</evidence>
<keyword evidence="9 12" id="KW-0472">Membrane</keyword>
<keyword evidence="5 12" id="KW-0812">Transmembrane</keyword>
<evidence type="ECO:0000256" key="3">
    <source>
        <dbReference type="ARBA" id="ARBA00022448"/>
    </source>
</evidence>
<feature type="transmembrane region" description="Helical" evidence="12">
    <location>
        <begin position="279"/>
        <end position="308"/>
    </location>
</feature>
<dbReference type="Pfam" id="PF00474">
    <property type="entry name" value="SSF"/>
    <property type="match status" value="1"/>
</dbReference>
<dbReference type="InterPro" id="IPR001734">
    <property type="entry name" value="Na/solute_symporter"/>
</dbReference>